<dbReference type="Proteomes" id="UP000011863">
    <property type="component" value="Chromosome"/>
</dbReference>
<accession>A0A6C7ECN6</accession>
<evidence type="ECO:0008006" key="3">
    <source>
        <dbReference type="Google" id="ProtNLM"/>
    </source>
</evidence>
<dbReference type="KEGG" id="aym:YM304_38260"/>
<sequence length="373" mass="38155">MKRALAVIGTSALLVSACGSGSDDAEGVDVPEPVVDDTLLDADELTESAEALGVSALSLAFEQTAGANAYRAELAMGMTMDMGALGQTISFPADPANAMIFIESDAEGQQHTLVDMAPMMSAILESSGAGGGVDATTLLGGDLSMETWLDGSIMTMDMGGFGAILAQTPGAAGLPADVFTVDVSRLGDGLGGPEITSTLAGQAAPDPVEMAQVLNETLVASGAIEGTDDAFSGTIGFLDYSRAFGQDPSAMLGGMDATFEQLGGTDVAQAMLDVFESMDVDVAITLAEGAIDTLRFDIDMSVLFAELPAILAESGMSDADLAGSDMLADSTFEMTMLMDYDLDPSIDVVVPAGDFPDFTDDFLTIFDDAVAGN</sequence>
<evidence type="ECO:0000313" key="2">
    <source>
        <dbReference type="Proteomes" id="UP000011863"/>
    </source>
</evidence>
<gene>
    <name evidence="1" type="ORF">YM304_38260</name>
</gene>
<dbReference type="EMBL" id="AP012057">
    <property type="protein sequence ID" value="BAN04140.1"/>
    <property type="molecule type" value="Genomic_DNA"/>
</dbReference>
<reference evidence="1 2" key="1">
    <citation type="journal article" date="2013" name="Int. J. Syst. Evol. Microbiol.">
        <title>Ilumatobacter nonamiense sp. nov. and Ilumatobacter coccineum sp. nov., isolated from seashore sand.</title>
        <authorList>
            <person name="Matsumoto A."/>
            <person name="Kasai H."/>
            <person name="Matsuo Y."/>
            <person name="Shizuri Y."/>
            <person name="Ichikawa N."/>
            <person name="Fujita N."/>
            <person name="Omura S."/>
            <person name="Takahashi Y."/>
        </authorList>
    </citation>
    <scope>NUCLEOTIDE SEQUENCE [LARGE SCALE GENOMIC DNA]</scope>
    <source>
        <strain evidence="2">NBRC 103263 / KCTC 29153 / YM16-304</strain>
    </source>
</reference>
<proteinExistence type="predicted"/>
<organism evidence="1 2">
    <name type="scientific">Ilumatobacter coccineus (strain NBRC 103263 / KCTC 29153 / YM16-304)</name>
    <dbReference type="NCBI Taxonomy" id="1313172"/>
    <lineage>
        <taxon>Bacteria</taxon>
        <taxon>Bacillati</taxon>
        <taxon>Actinomycetota</taxon>
        <taxon>Acidimicrobiia</taxon>
        <taxon>Acidimicrobiales</taxon>
        <taxon>Ilumatobacteraceae</taxon>
        <taxon>Ilumatobacter</taxon>
    </lineage>
</organism>
<name>A0A6C7ECN6_ILUCY</name>
<evidence type="ECO:0000313" key="1">
    <source>
        <dbReference type="EMBL" id="BAN04140.1"/>
    </source>
</evidence>
<dbReference type="PROSITE" id="PS51257">
    <property type="entry name" value="PROKAR_LIPOPROTEIN"/>
    <property type="match status" value="1"/>
</dbReference>
<protein>
    <recommendedName>
        <fullName evidence="3">Lipoprotein</fullName>
    </recommendedName>
</protein>
<dbReference type="RefSeq" id="WP_015443387.1">
    <property type="nucleotide sequence ID" value="NC_020520.1"/>
</dbReference>
<dbReference type="AlphaFoldDB" id="A0A6C7ECN6"/>
<keyword evidence="2" id="KW-1185">Reference proteome</keyword>